<keyword evidence="2" id="KW-0963">Cytoplasm</keyword>
<keyword evidence="4" id="KW-0805">Transcription regulation</keyword>
<gene>
    <name evidence="8" type="primary">fliT</name>
    <name evidence="8" type="ORF">D5396_04115</name>
</gene>
<keyword evidence="8" id="KW-0282">Flagellum</keyword>
<protein>
    <recommendedName>
        <fullName evidence="7">Flagellar protein FliT</fullName>
    </recommendedName>
</protein>
<keyword evidence="6" id="KW-0143">Chaperone</keyword>
<keyword evidence="3" id="KW-1005">Bacterial flagellum biogenesis</keyword>
<dbReference type="RefSeq" id="WP_112168081.1">
    <property type="nucleotide sequence ID" value="NZ_CP065024.1"/>
</dbReference>
<dbReference type="GeneID" id="88080622"/>
<evidence type="ECO:0000256" key="4">
    <source>
        <dbReference type="ARBA" id="ARBA00023015"/>
    </source>
</evidence>
<dbReference type="InterPro" id="IPR008622">
    <property type="entry name" value="FliT"/>
</dbReference>
<evidence type="ECO:0000256" key="3">
    <source>
        <dbReference type="ARBA" id="ARBA00022795"/>
    </source>
</evidence>
<organism evidence="8 9">
    <name type="scientific">Rahnella inusitata</name>
    <dbReference type="NCBI Taxonomy" id="58169"/>
    <lineage>
        <taxon>Bacteria</taxon>
        <taxon>Pseudomonadati</taxon>
        <taxon>Pseudomonadota</taxon>
        <taxon>Gammaproteobacteria</taxon>
        <taxon>Enterobacterales</taxon>
        <taxon>Yersiniaceae</taxon>
        <taxon>Rahnella</taxon>
    </lineage>
</organism>
<dbReference type="NCBIfam" id="NF007836">
    <property type="entry name" value="PRK10548.1"/>
    <property type="match status" value="1"/>
</dbReference>
<dbReference type="EMBL" id="RAHG01000001">
    <property type="protein sequence ID" value="RJT16299.1"/>
    <property type="molecule type" value="Genomic_DNA"/>
</dbReference>
<keyword evidence="5" id="KW-0804">Transcription</keyword>
<dbReference type="Gene3D" id="1.20.58.380">
    <property type="entry name" value="Flagellar protein flit"/>
    <property type="match status" value="1"/>
</dbReference>
<evidence type="ECO:0000256" key="1">
    <source>
        <dbReference type="ARBA" id="ARBA00004514"/>
    </source>
</evidence>
<dbReference type="Pfam" id="PF05400">
    <property type="entry name" value="FliT"/>
    <property type="match status" value="1"/>
</dbReference>
<comment type="caution">
    <text evidence="8">The sequence shown here is derived from an EMBL/GenBank/DDBJ whole genome shotgun (WGS) entry which is preliminary data.</text>
</comment>
<reference evidence="8 9" key="1">
    <citation type="submission" date="2018-09" db="EMBL/GenBank/DDBJ databases">
        <authorList>
            <person name="Le Fleche-Mateos A."/>
        </authorList>
    </citation>
    <scope>NUCLEOTIDE SEQUENCE [LARGE SCALE GENOMIC DNA]</scope>
    <source>
        <strain evidence="8 9">DSM 30078</strain>
    </source>
</reference>
<keyword evidence="8" id="KW-0969">Cilium</keyword>
<evidence type="ECO:0000313" key="8">
    <source>
        <dbReference type="EMBL" id="RJT16299.1"/>
    </source>
</evidence>
<evidence type="ECO:0000256" key="5">
    <source>
        <dbReference type="ARBA" id="ARBA00023163"/>
    </source>
</evidence>
<evidence type="ECO:0000256" key="2">
    <source>
        <dbReference type="ARBA" id="ARBA00022490"/>
    </source>
</evidence>
<dbReference type="Proteomes" id="UP000284119">
    <property type="component" value="Unassembled WGS sequence"/>
</dbReference>
<evidence type="ECO:0000256" key="6">
    <source>
        <dbReference type="ARBA" id="ARBA00023186"/>
    </source>
</evidence>
<comment type="subcellular location">
    <subcellularLocation>
        <location evidence="1">Cytoplasm</location>
        <location evidence="1">Cytosol</location>
    </subcellularLocation>
</comment>
<accession>A0ABX9P5S3</accession>
<proteinExistence type="predicted"/>
<sequence length="120" mass="14088">MDQHQYLVNEYQLILTLSEQMLRLAKEEKWDELVELEVSYLKAVEATTTLPVSESTSMAIQYEVRKYLRQILDNENMIKTLLQARMNQLTELIGQSSRQQQVNMTYGKIDLRSIAFGDRQ</sequence>
<name>A0ABX9P5S3_9GAMM</name>
<keyword evidence="8" id="KW-0966">Cell projection</keyword>
<keyword evidence="9" id="KW-1185">Reference proteome</keyword>
<evidence type="ECO:0000313" key="9">
    <source>
        <dbReference type="Proteomes" id="UP000284119"/>
    </source>
</evidence>
<evidence type="ECO:0000256" key="7">
    <source>
        <dbReference type="ARBA" id="ARBA00093797"/>
    </source>
</evidence>